<dbReference type="EMBL" id="FUZA01000008">
    <property type="protein sequence ID" value="SKC15743.1"/>
    <property type="molecule type" value="Genomic_DNA"/>
</dbReference>
<dbReference type="Gene3D" id="2.60.40.1120">
    <property type="entry name" value="Carboxypeptidase-like, regulatory domain"/>
    <property type="match status" value="1"/>
</dbReference>
<protein>
    <recommendedName>
        <fullName evidence="3">Carboxypeptidase regulatory-like domain-containing protein</fullName>
    </recommendedName>
</protein>
<evidence type="ECO:0000313" key="2">
    <source>
        <dbReference type="Proteomes" id="UP000190897"/>
    </source>
</evidence>
<accession>A0A1T5H4X4</accession>
<proteinExistence type="predicted"/>
<dbReference type="Proteomes" id="UP000190897">
    <property type="component" value="Unassembled WGS sequence"/>
</dbReference>
<reference evidence="2" key="1">
    <citation type="submission" date="2017-02" db="EMBL/GenBank/DDBJ databases">
        <authorList>
            <person name="Varghese N."/>
            <person name="Submissions S."/>
        </authorList>
    </citation>
    <scope>NUCLEOTIDE SEQUENCE [LARGE SCALE GENOMIC DNA]</scope>
    <source>
        <strain evidence="2">DSM 22270</strain>
    </source>
</reference>
<evidence type="ECO:0008006" key="3">
    <source>
        <dbReference type="Google" id="ProtNLM"/>
    </source>
</evidence>
<keyword evidence="2" id="KW-1185">Reference proteome</keyword>
<evidence type="ECO:0000313" key="1">
    <source>
        <dbReference type="EMBL" id="SKC15743.1"/>
    </source>
</evidence>
<dbReference type="STRING" id="651661.SAMN05660293_04915"/>
<dbReference type="OrthoDB" id="957139at2"/>
<dbReference type="RefSeq" id="WP_141110402.1">
    <property type="nucleotide sequence ID" value="NZ_FUZA01000008.1"/>
</dbReference>
<dbReference type="AlphaFoldDB" id="A0A1T5H4X4"/>
<organism evidence="1 2">
    <name type="scientific">Dyadobacter psychrophilus</name>
    <dbReference type="NCBI Taxonomy" id="651661"/>
    <lineage>
        <taxon>Bacteria</taxon>
        <taxon>Pseudomonadati</taxon>
        <taxon>Bacteroidota</taxon>
        <taxon>Cytophagia</taxon>
        <taxon>Cytophagales</taxon>
        <taxon>Spirosomataceae</taxon>
        <taxon>Dyadobacter</taxon>
    </lineage>
</organism>
<dbReference type="SUPFAM" id="SSF49464">
    <property type="entry name" value="Carboxypeptidase regulatory domain-like"/>
    <property type="match status" value="1"/>
</dbReference>
<name>A0A1T5H4X4_9BACT</name>
<gene>
    <name evidence="1" type="ORF">SAMN05660293_04915</name>
</gene>
<sequence>MKQMRISLTISLKRALYIIAHFLVTIQLNSCFLKQDRTTTVYGTITDQSGAPIDSILVIMQGAKSMTYYETLHQVYTDEDGKYELLLDLAKKYHSIDIGMPFWLDENPKYVKLFKINTIHKDDNRTNNCCKAIVGKKTKYDFQLIRR</sequence>
<dbReference type="InterPro" id="IPR008969">
    <property type="entry name" value="CarboxyPept-like_regulatory"/>
</dbReference>